<evidence type="ECO:0000256" key="2">
    <source>
        <dbReference type="ARBA" id="ARBA00006375"/>
    </source>
</evidence>
<keyword evidence="9 10" id="KW-0472">Membrane</keyword>
<comment type="similarity">
    <text evidence="2 11">Belongs to the mitochondrial carrier (TC 2.A.29) family.</text>
</comment>
<keyword evidence="7 13" id="KW-1133">Transmembrane helix</keyword>
<evidence type="ECO:0000313" key="15">
    <source>
        <dbReference type="Proteomes" id="UP001175001"/>
    </source>
</evidence>
<evidence type="ECO:0000256" key="5">
    <source>
        <dbReference type="ARBA" id="ARBA00022737"/>
    </source>
</evidence>
<dbReference type="PANTHER" id="PTHR45624:SF10">
    <property type="entry name" value="SLC (SOLUTE CARRIER) HOMOLOG"/>
    <property type="match status" value="1"/>
</dbReference>
<evidence type="ECO:0000256" key="4">
    <source>
        <dbReference type="ARBA" id="ARBA00022692"/>
    </source>
</evidence>
<evidence type="ECO:0000256" key="3">
    <source>
        <dbReference type="ARBA" id="ARBA00022448"/>
    </source>
</evidence>
<evidence type="ECO:0000256" key="11">
    <source>
        <dbReference type="RuleBase" id="RU000488"/>
    </source>
</evidence>
<evidence type="ECO:0000313" key="14">
    <source>
        <dbReference type="EMBL" id="KAK0658883.1"/>
    </source>
</evidence>
<feature type="transmembrane region" description="Helical" evidence="13">
    <location>
        <begin position="59"/>
        <end position="78"/>
    </location>
</feature>
<evidence type="ECO:0000256" key="1">
    <source>
        <dbReference type="ARBA" id="ARBA00004225"/>
    </source>
</evidence>
<evidence type="ECO:0000256" key="9">
    <source>
        <dbReference type="ARBA" id="ARBA00023136"/>
    </source>
</evidence>
<protein>
    <submittedName>
        <fullName evidence="14">Mitochondrial ornithine transporter 1</fullName>
    </submittedName>
</protein>
<dbReference type="PANTHER" id="PTHR45624">
    <property type="entry name" value="MITOCHONDRIAL BASIC AMINO ACIDS TRANSPORTER-RELATED"/>
    <property type="match status" value="1"/>
</dbReference>
<dbReference type="PROSITE" id="PS50920">
    <property type="entry name" value="SOLCAR"/>
    <property type="match status" value="3"/>
</dbReference>
<feature type="compositionally biased region" description="Gly residues" evidence="12">
    <location>
        <begin position="132"/>
        <end position="155"/>
    </location>
</feature>
<evidence type="ECO:0000256" key="6">
    <source>
        <dbReference type="ARBA" id="ARBA00022792"/>
    </source>
</evidence>
<keyword evidence="15" id="KW-1185">Reference proteome</keyword>
<keyword evidence="6" id="KW-0999">Mitochondrion inner membrane</keyword>
<feature type="region of interest" description="Disordered" evidence="12">
    <location>
        <begin position="261"/>
        <end position="291"/>
    </location>
</feature>
<evidence type="ECO:0000256" key="7">
    <source>
        <dbReference type="ARBA" id="ARBA00022989"/>
    </source>
</evidence>
<feature type="repeat" description="Solcar" evidence="10">
    <location>
        <begin position="212"/>
        <end position="339"/>
    </location>
</feature>
<proteinExistence type="inferred from homology"/>
<evidence type="ECO:0000256" key="8">
    <source>
        <dbReference type="ARBA" id="ARBA00023128"/>
    </source>
</evidence>
<dbReference type="InterPro" id="IPR018108">
    <property type="entry name" value="MCP_transmembrane"/>
</dbReference>
<reference evidence="14" key="1">
    <citation type="submission" date="2023-06" db="EMBL/GenBank/DDBJ databases">
        <title>Multi-omics analyses reveal the molecular pathogenesis toolkit of Lasiodiplodia hormozganensis, a cross-kingdom pathogen.</title>
        <authorList>
            <person name="Felix C."/>
            <person name="Meneses R."/>
            <person name="Goncalves M.F.M."/>
            <person name="Tilleman L."/>
            <person name="Duarte A.S."/>
            <person name="Jorrin-Novo J.V."/>
            <person name="Van De Peer Y."/>
            <person name="Deforce D."/>
            <person name="Van Nieuwerburgh F."/>
            <person name="Esteves A.C."/>
            <person name="Alves A."/>
        </authorList>
    </citation>
    <scope>NUCLEOTIDE SEQUENCE</scope>
    <source>
        <strain evidence="14">CBS 339.90</strain>
    </source>
</reference>
<comment type="caution">
    <text evidence="14">The sequence shown here is derived from an EMBL/GenBank/DDBJ whole genome shotgun (WGS) entry which is preliminary data.</text>
</comment>
<feature type="region of interest" description="Disordered" evidence="12">
    <location>
        <begin position="132"/>
        <end position="156"/>
    </location>
</feature>
<feature type="repeat" description="Solcar" evidence="10">
    <location>
        <begin position="2"/>
        <end position="83"/>
    </location>
</feature>
<dbReference type="AlphaFoldDB" id="A0AA40D372"/>
<comment type="subcellular location">
    <subcellularLocation>
        <location evidence="1">Mitochondrion membrane</location>
        <topology evidence="1">Multi-pass membrane protein</topology>
    </subcellularLocation>
</comment>
<feature type="transmembrane region" description="Helical" evidence="13">
    <location>
        <begin position="98"/>
        <end position="119"/>
    </location>
</feature>
<dbReference type="GO" id="GO:0031966">
    <property type="term" value="C:mitochondrial membrane"/>
    <property type="evidence" value="ECO:0007669"/>
    <property type="project" value="UniProtKB-SubCell"/>
</dbReference>
<name>A0AA40D372_9PEZI</name>
<evidence type="ECO:0000256" key="12">
    <source>
        <dbReference type="SAM" id="MobiDB-lite"/>
    </source>
</evidence>
<dbReference type="InterPro" id="IPR023395">
    <property type="entry name" value="MCP_dom_sf"/>
</dbReference>
<dbReference type="Gene3D" id="1.50.40.10">
    <property type="entry name" value="Mitochondrial carrier domain"/>
    <property type="match status" value="2"/>
</dbReference>
<keyword evidence="4 10" id="KW-0812">Transmembrane</keyword>
<organism evidence="14 15">
    <name type="scientific">Lasiodiplodia hormozganensis</name>
    <dbReference type="NCBI Taxonomy" id="869390"/>
    <lineage>
        <taxon>Eukaryota</taxon>
        <taxon>Fungi</taxon>
        <taxon>Dikarya</taxon>
        <taxon>Ascomycota</taxon>
        <taxon>Pezizomycotina</taxon>
        <taxon>Dothideomycetes</taxon>
        <taxon>Dothideomycetes incertae sedis</taxon>
        <taxon>Botryosphaeriales</taxon>
        <taxon>Botryosphaeriaceae</taxon>
        <taxon>Lasiodiplodia</taxon>
    </lineage>
</organism>
<feature type="transmembrane region" description="Helical" evidence="13">
    <location>
        <begin position="214"/>
        <end position="235"/>
    </location>
</feature>
<keyword evidence="3 11" id="KW-0813">Transport</keyword>
<gene>
    <name evidence="14" type="primary">Slc25a15</name>
    <name evidence="14" type="ORF">DIS24_g4444</name>
</gene>
<feature type="repeat" description="Solcar" evidence="10">
    <location>
        <begin position="93"/>
        <end position="202"/>
    </location>
</feature>
<keyword evidence="5" id="KW-0677">Repeat</keyword>
<accession>A0AA40D372</accession>
<dbReference type="Pfam" id="PF00153">
    <property type="entry name" value="Mito_carr"/>
    <property type="match status" value="4"/>
</dbReference>
<dbReference type="InterPro" id="IPR050567">
    <property type="entry name" value="Mitochondrial_Carrier"/>
</dbReference>
<dbReference type="Proteomes" id="UP001175001">
    <property type="component" value="Unassembled WGS sequence"/>
</dbReference>
<dbReference type="SUPFAM" id="SSF103506">
    <property type="entry name" value="Mitochondrial carrier"/>
    <property type="match status" value="1"/>
</dbReference>
<dbReference type="GO" id="GO:0022857">
    <property type="term" value="F:transmembrane transporter activity"/>
    <property type="evidence" value="ECO:0007669"/>
    <property type="project" value="TreeGrafter"/>
</dbReference>
<feature type="transmembrane region" description="Helical" evidence="13">
    <location>
        <begin position="6"/>
        <end position="25"/>
    </location>
</feature>
<keyword evidence="8" id="KW-0496">Mitochondrion</keyword>
<evidence type="ECO:0000256" key="13">
    <source>
        <dbReference type="SAM" id="Phobius"/>
    </source>
</evidence>
<evidence type="ECO:0000256" key="10">
    <source>
        <dbReference type="PROSITE-ProRule" id="PRU00282"/>
    </source>
</evidence>
<dbReference type="EMBL" id="JAUJDW010000016">
    <property type="protein sequence ID" value="KAK0658883.1"/>
    <property type="molecule type" value="Genomic_DNA"/>
</dbReference>
<sequence length="363" mass="38379">MSADFWAGYLSGAAGIIIGNPLDLIKTRLQAGPAAAPASRSATPDAINWRNAGNYVRGATAPILGYGALNAILFVSYNRTLSLLGEGDYSNPRSLARVFWAGAVGGFATFVVSAPTELVKCRAQVYDSMPRGRGGAVSGGEGGSGSSSSSSGGGKVSSWAVARETWRAEGLKGFYHGGVVTGVRDAVGYAFYFWSYELSKRLINSPEDTQRQAALKVLLCGGIAGIVTWASIFPLDVIKTRVQTQQAWTASPATVAAATANLHRHRSPPQPSGERASLLPRQAPSSTAPTRRMGAWEITKHSYRTEGLAVFFRGLGICSVRAFIVNAVQWAVYEWVMQLMREGKSSEKGAAALEIGHSSSVAA</sequence>